<dbReference type="EMBL" id="JAHLPM010000012">
    <property type="protein sequence ID" value="MBU5439204.1"/>
    <property type="molecule type" value="Genomic_DNA"/>
</dbReference>
<dbReference type="Proteomes" id="UP000749471">
    <property type="component" value="Unassembled WGS sequence"/>
</dbReference>
<protein>
    <submittedName>
        <fullName evidence="1">Uncharacterized protein</fullName>
    </submittedName>
</protein>
<comment type="caution">
    <text evidence="1">The sequence shown here is derived from an EMBL/GenBank/DDBJ whole genome shotgun (WGS) entry which is preliminary data.</text>
</comment>
<reference evidence="1 2" key="1">
    <citation type="submission" date="2021-06" db="EMBL/GenBank/DDBJ databases">
        <authorList>
            <person name="Sun Q."/>
            <person name="Li D."/>
        </authorList>
    </citation>
    <scope>NUCLEOTIDE SEQUENCE [LARGE SCALE GENOMIC DNA]</scope>
    <source>
        <strain evidence="1 2">MSJ-40</strain>
    </source>
</reference>
<sequence>MDFYRARKDDFKYVKYKKSLIHNTATIASEGQNIIGVLEYEIKNMEEAEIINFNIFESCREDLIFKGLIDEIDYWNPYLKRIIYNEDNNIINSNVLINAGFIKSSTWILSMNNNIKVFKIDIEEITPGQLIVDETKVNRVNSWIKIPEDIVITCVKIEDKIVCIDGYSRLIAAYNKGFKYVFAYLETNDDNIQFYRTCMKWCEEQKIFKIKDLANRTVTPEEHEKLWINRCQAYLNEHK</sequence>
<name>A0ABS6E8X3_9FIRM</name>
<organism evidence="1 2">
    <name type="scientific">Tissierella simiarum</name>
    <dbReference type="NCBI Taxonomy" id="2841534"/>
    <lineage>
        <taxon>Bacteria</taxon>
        <taxon>Bacillati</taxon>
        <taxon>Bacillota</taxon>
        <taxon>Tissierellia</taxon>
        <taxon>Tissierellales</taxon>
        <taxon>Tissierellaceae</taxon>
        <taxon>Tissierella</taxon>
    </lineage>
</organism>
<evidence type="ECO:0000313" key="2">
    <source>
        <dbReference type="Proteomes" id="UP000749471"/>
    </source>
</evidence>
<dbReference type="RefSeq" id="WP_216520902.1">
    <property type="nucleotide sequence ID" value="NZ_JAHLPM010000012.1"/>
</dbReference>
<keyword evidence="2" id="KW-1185">Reference proteome</keyword>
<accession>A0ABS6E8X3</accession>
<gene>
    <name evidence="1" type="ORF">KQI42_14370</name>
</gene>
<evidence type="ECO:0000313" key="1">
    <source>
        <dbReference type="EMBL" id="MBU5439204.1"/>
    </source>
</evidence>
<proteinExistence type="predicted"/>